<name>A0A4R7KRF0_9CLOT</name>
<reference evidence="3 4" key="1">
    <citation type="submission" date="2019-03" db="EMBL/GenBank/DDBJ databases">
        <title>Genomic Encyclopedia of Type Strains, Phase IV (KMG-IV): sequencing the most valuable type-strain genomes for metagenomic binning, comparative biology and taxonomic classification.</title>
        <authorList>
            <person name="Goeker M."/>
        </authorList>
    </citation>
    <scope>NUCLEOTIDE SEQUENCE [LARGE SCALE GENOMIC DNA]</scope>
    <source>
        <strain evidence="3 4">DSM 24455</strain>
    </source>
</reference>
<dbReference type="RefSeq" id="WP_133627796.1">
    <property type="nucleotide sequence ID" value="NZ_SOAZ01000007.1"/>
</dbReference>
<keyword evidence="4" id="KW-1185">Reference proteome</keyword>
<dbReference type="Pfam" id="PF22007">
    <property type="entry name" value="DUF6930"/>
    <property type="match status" value="1"/>
</dbReference>
<accession>A0A4R7KRF0</accession>
<evidence type="ECO:0000259" key="2">
    <source>
        <dbReference type="Pfam" id="PF23988"/>
    </source>
</evidence>
<sequence length="338" mass="39210">MDIPKVLSDEWRKLYDAAMEFKTLKPWNWMSSADLFAVKNPEDGEVAYCSIMGELGQVYALAAYIGSEGLDSYLAIQSGMYEGNPEAMHVQKCLMASFENREYLDKQDLKVIKDIGYKFRGKNEWPAFRTFEPGYFPWFLNSYQVRFLTVILHQAMEVALECKDNPHFLMNNETECLIRVPEENNGNLTWKNEIIELKVEGKPVMVPIYDNEIKLKRLKKQAKSKQGLWAVDWFYSPQPVAEGDRPYYPAVVVVIEGQTGQVIGFDISTKDEYLEKIQDKFIETMENLKIIPKTIYVEKQDVLLALEDITKPLNIEVILTDDTDLFNDVKYGMYEFFL</sequence>
<gene>
    <name evidence="3" type="ORF">EDD71_10741</name>
</gene>
<dbReference type="Proteomes" id="UP000295325">
    <property type="component" value="Unassembled WGS sequence"/>
</dbReference>
<feature type="domain" description="DUF7309" evidence="2">
    <location>
        <begin position="11"/>
        <end position="179"/>
    </location>
</feature>
<proteinExistence type="predicted"/>
<organism evidence="3 4">
    <name type="scientific">Fonticella tunisiensis</name>
    <dbReference type="NCBI Taxonomy" id="1096341"/>
    <lineage>
        <taxon>Bacteria</taxon>
        <taxon>Bacillati</taxon>
        <taxon>Bacillota</taxon>
        <taxon>Clostridia</taxon>
        <taxon>Eubacteriales</taxon>
        <taxon>Clostridiaceae</taxon>
        <taxon>Fonticella</taxon>
    </lineage>
</organism>
<dbReference type="AlphaFoldDB" id="A0A4R7KRF0"/>
<dbReference type="Pfam" id="PF23988">
    <property type="entry name" value="DUF7309"/>
    <property type="match status" value="1"/>
</dbReference>
<evidence type="ECO:0000259" key="1">
    <source>
        <dbReference type="Pfam" id="PF22007"/>
    </source>
</evidence>
<protein>
    <submittedName>
        <fullName evidence="3">Uncharacterized protein</fullName>
    </submittedName>
</protein>
<dbReference type="OrthoDB" id="9801392at2"/>
<comment type="caution">
    <text evidence="3">The sequence shown here is derived from an EMBL/GenBank/DDBJ whole genome shotgun (WGS) entry which is preliminary data.</text>
</comment>
<dbReference type="InterPro" id="IPR055733">
    <property type="entry name" value="DUF7309"/>
</dbReference>
<evidence type="ECO:0000313" key="4">
    <source>
        <dbReference type="Proteomes" id="UP000295325"/>
    </source>
</evidence>
<evidence type="ECO:0000313" key="3">
    <source>
        <dbReference type="EMBL" id="TDT61316.1"/>
    </source>
</evidence>
<dbReference type="InterPro" id="IPR054216">
    <property type="entry name" value="DUF6930"/>
</dbReference>
<feature type="domain" description="DUF6930" evidence="1">
    <location>
        <begin position="215"/>
        <end position="333"/>
    </location>
</feature>
<dbReference type="EMBL" id="SOAZ01000007">
    <property type="protein sequence ID" value="TDT61316.1"/>
    <property type="molecule type" value="Genomic_DNA"/>
</dbReference>